<name>A0A9D1MYD0_9BACT</name>
<reference evidence="1" key="2">
    <citation type="journal article" date="2021" name="PeerJ">
        <title>Extensive microbial diversity within the chicken gut microbiome revealed by metagenomics and culture.</title>
        <authorList>
            <person name="Gilroy R."/>
            <person name="Ravi A."/>
            <person name="Getino M."/>
            <person name="Pursley I."/>
            <person name="Horton D.L."/>
            <person name="Alikhan N.F."/>
            <person name="Baker D."/>
            <person name="Gharbi K."/>
            <person name="Hall N."/>
            <person name="Watson M."/>
            <person name="Adriaenssens E.M."/>
            <person name="Foster-Nyarko E."/>
            <person name="Jarju S."/>
            <person name="Secka A."/>
            <person name="Antonio M."/>
            <person name="Oren A."/>
            <person name="Chaudhuri R.R."/>
            <person name="La Ragione R."/>
            <person name="Hildebrand F."/>
            <person name="Pallen M.J."/>
        </authorList>
    </citation>
    <scope>NUCLEOTIDE SEQUENCE</scope>
    <source>
        <strain evidence="1">ChiHjej12B11-7776</strain>
    </source>
</reference>
<dbReference type="AlphaFoldDB" id="A0A9D1MYD0"/>
<dbReference type="EMBL" id="DVOC01000084">
    <property type="protein sequence ID" value="HIU91321.1"/>
    <property type="molecule type" value="Genomic_DNA"/>
</dbReference>
<sequence>MKGFVKKQAFAAALFVFSVTAVFCLLSFLPDVPAKSPEKHYGGVVELWNVETFEGGSGSRTAWLTRQAAAFEREHEGLFVHVTTLSAEQAAQKLKEGERFDVLCFSGSGENYLPLLRPVNAAVRSNVEASGTVRGVQYALPLYCGIYALFARQSQISPNAAAADALGFSYTVRTGRHQYVLQPVVCGFTPYNSPLSALAAAGAKGNFAPNYSVTQYAAYQAFVEGKTAVALLGTQRDLYRLSQRERQGRIESLAFFPLCGYTDLVQYLSVHADAPACCDCFAEFMVSEKVQQSLADISLFSVLDEAIYTDQRYAEAEKLLKNAYVPNVFFPSSLREEALKELSS</sequence>
<gene>
    <name evidence="1" type="ORF">IAC72_04860</name>
</gene>
<protein>
    <recommendedName>
        <fullName evidence="3">Extracellular solute-binding protein</fullName>
    </recommendedName>
</protein>
<reference evidence="1" key="1">
    <citation type="submission" date="2020-10" db="EMBL/GenBank/DDBJ databases">
        <authorList>
            <person name="Gilroy R."/>
        </authorList>
    </citation>
    <scope>NUCLEOTIDE SEQUENCE</scope>
    <source>
        <strain evidence="1">ChiHjej12B11-7776</strain>
    </source>
</reference>
<organism evidence="1 2">
    <name type="scientific">Candidatus Fimimonas merdipullorum</name>
    <dbReference type="NCBI Taxonomy" id="2840822"/>
    <lineage>
        <taxon>Bacteria</taxon>
        <taxon>Pseudomonadati</taxon>
        <taxon>Myxococcota</taxon>
        <taxon>Myxococcia</taxon>
        <taxon>Myxococcales</taxon>
        <taxon>Cystobacterineae</taxon>
        <taxon>Myxococcaceae</taxon>
        <taxon>Myxococcaceae incertae sedis</taxon>
        <taxon>Candidatus Fimimonas</taxon>
    </lineage>
</organism>
<dbReference type="Proteomes" id="UP000886852">
    <property type="component" value="Unassembled WGS sequence"/>
</dbReference>
<proteinExistence type="predicted"/>
<evidence type="ECO:0000313" key="1">
    <source>
        <dbReference type="EMBL" id="HIU91321.1"/>
    </source>
</evidence>
<evidence type="ECO:0008006" key="3">
    <source>
        <dbReference type="Google" id="ProtNLM"/>
    </source>
</evidence>
<dbReference type="SUPFAM" id="SSF53850">
    <property type="entry name" value="Periplasmic binding protein-like II"/>
    <property type="match status" value="1"/>
</dbReference>
<comment type="caution">
    <text evidence="1">The sequence shown here is derived from an EMBL/GenBank/DDBJ whole genome shotgun (WGS) entry which is preliminary data.</text>
</comment>
<accession>A0A9D1MYD0</accession>
<evidence type="ECO:0000313" key="2">
    <source>
        <dbReference type="Proteomes" id="UP000886852"/>
    </source>
</evidence>